<keyword evidence="2" id="KW-0288">FMN</keyword>
<dbReference type="EMBL" id="ARXV01000014">
    <property type="protein sequence ID" value="KGD63760.1"/>
    <property type="molecule type" value="Genomic_DNA"/>
</dbReference>
<dbReference type="PANTHER" id="PTHR30543:SF21">
    <property type="entry name" value="NAD(P)H-DEPENDENT FMN REDUCTASE LOT6"/>
    <property type="match status" value="1"/>
</dbReference>
<dbReference type="Gene3D" id="3.40.50.360">
    <property type="match status" value="1"/>
</dbReference>
<dbReference type="OrthoDB" id="9812295at2"/>
<gene>
    <name evidence="4" type="ORF">Y5S_02967</name>
</gene>
<sequence length="181" mass="19400">MNVLAFSGSLRQGSFNSGLVRAAVELAPAGVVIEQADISAVPLYNGDEDGDSKPAAVDYLAQQVIKADALLFATPEYNYSIPGVLKNTIDWLSRVPGSIFAGKPAAIMGASMGGMGTSRSQYHLRQVLVFLDVHPLNKPEVFVSAAHQKCDANGNLTDENSREMLAKQLQALKDWHDTLKG</sequence>
<name>A0A095UML6_9GAMM</name>
<dbReference type="eggNOG" id="COG0431">
    <property type="taxonomic scope" value="Bacteria"/>
</dbReference>
<comment type="caution">
    <text evidence="4">The sequence shown here is derived from an EMBL/GenBank/DDBJ whole genome shotgun (WGS) entry which is preliminary data.</text>
</comment>
<keyword evidence="5" id="KW-1185">Reference proteome</keyword>
<organism evidence="4 5">
    <name type="scientific">Alcanivorax nanhaiticus</name>
    <dbReference type="NCBI Taxonomy" id="1177154"/>
    <lineage>
        <taxon>Bacteria</taxon>
        <taxon>Pseudomonadati</taxon>
        <taxon>Pseudomonadota</taxon>
        <taxon>Gammaproteobacteria</taxon>
        <taxon>Oceanospirillales</taxon>
        <taxon>Alcanivoracaceae</taxon>
        <taxon>Alcanivorax</taxon>
    </lineage>
</organism>
<dbReference type="PATRIC" id="fig|1177154.3.peg.3007"/>
<comment type="cofactor">
    <cofactor evidence="1">
        <name>FMN</name>
        <dbReference type="ChEBI" id="CHEBI:58210"/>
    </cofactor>
</comment>
<dbReference type="PANTHER" id="PTHR30543">
    <property type="entry name" value="CHROMATE REDUCTASE"/>
    <property type="match status" value="1"/>
</dbReference>
<evidence type="ECO:0000256" key="1">
    <source>
        <dbReference type="ARBA" id="ARBA00001917"/>
    </source>
</evidence>
<dbReference type="SUPFAM" id="SSF52218">
    <property type="entry name" value="Flavoproteins"/>
    <property type="match status" value="1"/>
</dbReference>
<dbReference type="InterPro" id="IPR050712">
    <property type="entry name" value="NAD(P)H-dep_reductase"/>
</dbReference>
<dbReference type="Pfam" id="PF03358">
    <property type="entry name" value="FMN_red"/>
    <property type="match status" value="1"/>
</dbReference>
<dbReference type="GO" id="GO:0016491">
    <property type="term" value="F:oxidoreductase activity"/>
    <property type="evidence" value="ECO:0007669"/>
    <property type="project" value="InterPro"/>
</dbReference>
<dbReference type="AlphaFoldDB" id="A0A095UML6"/>
<evidence type="ECO:0000259" key="3">
    <source>
        <dbReference type="Pfam" id="PF03358"/>
    </source>
</evidence>
<dbReference type="GO" id="GO:0005829">
    <property type="term" value="C:cytosol"/>
    <property type="evidence" value="ECO:0007669"/>
    <property type="project" value="TreeGrafter"/>
</dbReference>
<proteinExistence type="predicted"/>
<dbReference type="InterPro" id="IPR005025">
    <property type="entry name" value="FMN_Rdtase-like_dom"/>
</dbReference>
<dbReference type="Proteomes" id="UP000029444">
    <property type="component" value="Unassembled WGS sequence"/>
</dbReference>
<protein>
    <submittedName>
        <fullName evidence="4">Chromate reductase</fullName>
    </submittedName>
</protein>
<evidence type="ECO:0000313" key="5">
    <source>
        <dbReference type="Proteomes" id="UP000029444"/>
    </source>
</evidence>
<keyword evidence="2" id="KW-0285">Flavoprotein</keyword>
<accession>A0A095UML6</accession>
<evidence type="ECO:0000313" key="4">
    <source>
        <dbReference type="EMBL" id="KGD63760.1"/>
    </source>
</evidence>
<dbReference type="GO" id="GO:0010181">
    <property type="term" value="F:FMN binding"/>
    <property type="evidence" value="ECO:0007669"/>
    <property type="project" value="TreeGrafter"/>
</dbReference>
<evidence type="ECO:0000256" key="2">
    <source>
        <dbReference type="ARBA" id="ARBA00022643"/>
    </source>
</evidence>
<dbReference type="RefSeq" id="WP_035234092.1">
    <property type="nucleotide sequence ID" value="NZ_ARXV01000014.1"/>
</dbReference>
<dbReference type="InterPro" id="IPR029039">
    <property type="entry name" value="Flavoprotein-like_sf"/>
</dbReference>
<dbReference type="STRING" id="1177154.Y5S_02967"/>
<feature type="domain" description="NADPH-dependent FMN reductase-like" evidence="3">
    <location>
        <begin position="1"/>
        <end position="148"/>
    </location>
</feature>
<reference evidence="4 5" key="1">
    <citation type="submission" date="2012-09" db="EMBL/GenBank/DDBJ databases">
        <title>Genome Sequence of alkane-degrading Bacterium Alcanivorax sp. 19-m-6.</title>
        <authorList>
            <person name="Lai Q."/>
            <person name="Shao Z."/>
        </authorList>
    </citation>
    <scope>NUCLEOTIDE SEQUENCE [LARGE SCALE GENOMIC DNA]</scope>
    <source>
        <strain evidence="4 5">19-m-6</strain>
    </source>
</reference>